<dbReference type="PANTHER" id="PTHR30204">
    <property type="entry name" value="REDOX-CYCLING DRUG-SENSING TRANSCRIPTIONAL ACTIVATOR SOXR"/>
    <property type="match status" value="1"/>
</dbReference>
<dbReference type="InterPro" id="IPR047057">
    <property type="entry name" value="MerR_fam"/>
</dbReference>
<proteinExistence type="predicted"/>
<dbReference type="Pfam" id="PF13411">
    <property type="entry name" value="MerR_1"/>
    <property type="match status" value="1"/>
</dbReference>
<gene>
    <name evidence="3" type="ORF">GCM10023220_28070</name>
</gene>
<dbReference type="PANTHER" id="PTHR30204:SF93">
    <property type="entry name" value="HTH MERR-TYPE DOMAIN-CONTAINING PROTEIN"/>
    <property type="match status" value="1"/>
</dbReference>
<dbReference type="PROSITE" id="PS00552">
    <property type="entry name" value="HTH_MERR_1"/>
    <property type="match status" value="1"/>
</dbReference>
<dbReference type="InterPro" id="IPR009061">
    <property type="entry name" value="DNA-bd_dom_put_sf"/>
</dbReference>
<feature type="domain" description="HTH merR-type" evidence="2">
    <location>
        <begin position="56"/>
        <end position="125"/>
    </location>
</feature>
<dbReference type="PROSITE" id="PS50937">
    <property type="entry name" value="HTH_MERR_2"/>
    <property type="match status" value="1"/>
</dbReference>
<evidence type="ECO:0000313" key="4">
    <source>
        <dbReference type="Proteomes" id="UP001501265"/>
    </source>
</evidence>
<keyword evidence="1" id="KW-0238">DNA-binding</keyword>
<dbReference type="SUPFAM" id="SSF46955">
    <property type="entry name" value="Putative DNA-binding domain"/>
    <property type="match status" value="1"/>
</dbReference>
<evidence type="ECO:0000313" key="3">
    <source>
        <dbReference type="EMBL" id="GAA4798590.1"/>
    </source>
</evidence>
<dbReference type="PRINTS" id="PR00040">
    <property type="entry name" value="HTHMERR"/>
</dbReference>
<reference evidence="4" key="1">
    <citation type="journal article" date="2019" name="Int. J. Syst. Evol. Microbiol.">
        <title>The Global Catalogue of Microorganisms (GCM) 10K type strain sequencing project: providing services to taxonomists for standard genome sequencing and annotation.</title>
        <authorList>
            <consortium name="The Broad Institute Genomics Platform"/>
            <consortium name="The Broad Institute Genome Sequencing Center for Infectious Disease"/>
            <person name="Wu L."/>
            <person name="Ma J."/>
        </authorList>
    </citation>
    <scope>NUCLEOTIDE SEQUENCE [LARGE SCALE GENOMIC DNA]</scope>
    <source>
        <strain evidence="4">JCM 18081</strain>
    </source>
</reference>
<protein>
    <recommendedName>
        <fullName evidence="2">HTH merR-type domain-containing protein</fullName>
    </recommendedName>
</protein>
<accession>A0ABP9BSJ9</accession>
<evidence type="ECO:0000256" key="1">
    <source>
        <dbReference type="ARBA" id="ARBA00023125"/>
    </source>
</evidence>
<sequence length="187" mass="19917">MDSMDAGPPDVVPKGTEATDLGAADLGAADVGAAGVGATGVGGAGAAPKDVDGRQHMQIGEVAARTELSLRTIRHYEEAGLVLPSARSQGGFRLYTDRDVDRLMVIRRMKPLGFTLEEMRDLLDATDRLDGDGDLSDAERAVLLDRVRGFETAAGRKIDDLRVRLSRAEEFAGTLRSRLRQAEAAPS</sequence>
<dbReference type="SMART" id="SM00422">
    <property type="entry name" value="HTH_MERR"/>
    <property type="match status" value="1"/>
</dbReference>
<name>A0ABP9BSJ9_9ACTN</name>
<dbReference type="Proteomes" id="UP001501265">
    <property type="component" value="Unassembled WGS sequence"/>
</dbReference>
<dbReference type="Gene3D" id="1.10.1660.10">
    <property type="match status" value="1"/>
</dbReference>
<dbReference type="EMBL" id="BAABIG010000024">
    <property type="protein sequence ID" value="GAA4798590.1"/>
    <property type="molecule type" value="Genomic_DNA"/>
</dbReference>
<comment type="caution">
    <text evidence="3">The sequence shown here is derived from an EMBL/GenBank/DDBJ whole genome shotgun (WGS) entry which is preliminary data.</text>
</comment>
<keyword evidence="4" id="KW-1185">Reference proteome</keyword>
<evidence type="ECO:0000259" key="2">
    <source>
        <dbReference type="PROSITE" id="PS50937"/>
    </source>
</evidence>
<dbReference type="CDD" id="cd00592">
    <property type="entry name" value="HTH_MerR-like"/>
    <property type="match status" value="1"/>
</dbReference>
<dbReference type="InterPro" id="IPR000551">
    <property type="entry name" value="MerR-type_HTH_dom"/>
</dbReference>
<organism evidence="3 4">
    <name type="scientific">Streptomyces ziwulingensis</name>
    <dbReference type="NCBI Taxonomy" id="1045501"/>
    <lineage>
        <taxon>Bacteria</taxon>
        <taxon>Bacillati</taxon>
        <taxon>Actinomycetota</taxon>
        <taxon>Actinomycetes</taxon>
        <taxon>Kitasatosporales</taxon>
        <taxon>Streptomycetaceae</taxon>
        <taxon>Streptomyces</taxon>
    </lineage>
</organism>